<dbReference type="InterPro" id="IPR042470">
    <property type="entry name" value="RMI1_N_C_sf"/>
</dbReference>
<comment type="caution">
    <text evidence="3">The sequence shown here is derived from an EMBL/GenBank/DDBJ whole genome shotgun (WGS) entry which is preliminary data.</text>
</comment>
<feature type="compositionally biased region" description="Acidic residues" evidence="1">
    <location>
        <begin position="1"/>
        <end position="10"/>
    </location>
</feature>
<organism evidence="3 4">
    <name type="scientific">Podospora pseudocomata</name>
    <dbReference type="NCBI Taxonomy" id="2093779"/>
    <lineage>
        <taxon>Eukaryota</taxon>
        <taxon>Fungi</taxon>
        <taxon>Dikarya</taxon>
        <taxon>Ascomycota</taxon>
        <taxon>Pezizomycotina</taxon>
        <taxon>Sordariomycetes</taxon>
        <taxon>Sordariomycetidae</taxon>
        <taxon>Sordariales</taxon>
        <taxon>Podosporaceae</taxon>
        <taxon>Podospora</taxon>
    </lineage>
</organism>
<sequence>MDGESSELDESIVRLNHRKKKPGRSRNNRRFHPYGSSYVDSPLKFLRRPTDPNVRSLSAADSGSEDQQDDSTLSSLADSVLFESDSNDGPSHLDDHSDTAESHELGSSSNPIDLASLLINSQTPPGKSVAGKTVSRFKVAPQPDFGNKKSKRGGPQSAKAPVTPNVIQPRQRSHSDLISPNPAEPKAAASRNHSNQNHTDSQGTNPPKENKITPRVPPHNHPRTTVTNISSRSAPQQNRTSQPDTLPPMTPQKRPPTQPVPHDRPTQQRRLMPPPPAAPSTIGPSSPSTHVPRPPQNNQMDLSLQLQTALSTTALPFPSLPFLTRLVQSRKPPPPFPSLLATTRARILSSDITTDMLDPAYINSHSLPPEISNPLTKSATLPHDVVVQVLDIINISKSKWEQVEELEAKARGEEKRGREVVRLPTARGDGEVDQGTQAGTQFQTQQRGEGKATHRILFQDPKGGKIYGLELVRVEKLGVGKTNMGEKWLLKKGTSVSRGVVMLEPGRCECLGGKVEVWNRAWNEGRLERLRGEATGEGTG</sequence>
<feature type="compositionally biased region" description="Low complexity" evidence="1">
    <location>
        <begin position="279"/>
        <end position="289"/>
    </location>
</feature>
<accession>A0ABR0GD71</accession>
<evidence type="ECO:0000259" key="2">
    <source>
        <dbReference type="Pfam" id="PF08585"/>
    </source>
</evidence>
<dbReference type="Pfam" id="PF08585">
    <property type="entry name" value="RMI1_N_C"/>
    <property type="match status" value="1"/>
</dbReference>
<feature type="domain" description="RecQ mediated genome instability protein 1 OB-fold" evidence="2">
    <location>
        <begin position="367"/>
        <end position="526"/>
    </location>
</feature>
<dbReference type="Gene3D" id="2.40.50.770">
    <property type="entry name" value="RecQ-mediated genome instability protein Rmi1, C-terminal domain"/>
    <property type="match status" value="1"/>
</dbReference>
<dbReference type="GeneID" id="87911206"/>
<dbReference type="InterPro" id="IPR013894">
    <property type="entry name" value="RMI1_OB"/>
</dbReference>
<proteinExistence type="predicted"/>
<dbReference type="Proteomes" id="UP001323405">
    <property type="component" value="Unassembled WGS sequence"/>
</dbReference>
<evidence type="ECO:0000313" key="3">
    <source>
        <dbReference type="EMBL" id="KAK4653656.1"/>
    </source>
</evidence>
<feature type="compositionally biased region" description="Basic and acidic residues" evidence="1">
    <location>
        <begin position="91"/>
        <end position="104"/>
    </location>
</feature>
<evidence type="ECO:0000313" key="4">
    <source>
        <dbReference type="Proteomes" id="UP001323405"/>
    </source>
</evidence>
<dbReference type="RefSeq" id="XP_062742631.1">
    <property type="nucleotide sequence ID" value="XM_062891299.1"/>
</dbReference>
<protein>
    <recommendedName>
        <fullName evidence="2">RecQ mediated genome instability protein 1 OB-fold domain-containing protein</fullName>
    </recommendedName>
</protein>
<feature type="compositionally biased region" description="Pro residues" evidence="1">
    <location>
        <begin position="245"/>
        <end position="259"/>
    </location>
</feature>
<gene>
    <name evidence="3" type="ORF">QC762_508850</name>
</gene>
<feature type="region of interest" description="Disordered" evidence="1">
    <location>
        <begin position="1"/>
        <end position="299"/>
    </location>
</feature>
<feature type="compositionally biased region" description="Basic residues" evidence="1">
    <location>
        <begin position="15"/>
        <end position="32"/>
    </location>
</feature>
<feature type="region of interest" description="Disordered" evidence="1">
    <location>
        <begin position="428"/>
        <end position="451"/>
    </location>
</feature>
<keyword evidence="4" id="KW-1185">Reference proteome</keyword>
<feature type="compositionally biased region" description="Polar residues" evidence="1">
    <location>
        <begin position="223"/>
        <end position="244"/>
    </location>
</feature>
<reference evidence="3 4" key="1">
    <citation type="journal article" date="2023" name="bioRxiv">
        <title>High-quality genome assemblies of four members of thePodospora anserinaspecies complex.</title>
        <authorList>
            <person name="Ament-Velasquez S.L."/>
            <person name="Vogan A.A."/>
            <person name="Wallerman O."/>
            <person name="Hartmann F."/>
            <person name="Gautier V."/>
            <person name="Silar P."/>
            <person name="Giraud T."/>
            <person name="Johannesson H."/>
        </authorList>
    </citation>
    <scope>NUCLEOTIDE SEQUENCE [LARGE SCALE GENOMIC DNA]</scope>
    <source>
        <strain evidence="3 4">CBS 415.72m</strain>
    </source>
</reference>
<evidence type="ECO:0000256" key="1">
    <source>
        <dbReference type="SAM" id="MobiDB-lite"/>
    </source>
</evidence>
<feature type="compositionally biased region" description="Low complexity" evidence="1">
    <location>
        <begin position="434"/>
        <end position="447"/>
    </location>
</feature>
<dbReference type="EMBL" id="JAFFHA010000007">
    <property type="protein sequence ID" value="KAK4653656.1"/>
    <property type="molecule type" value="Genomic_DNA"/>
</dbReference>
<feature type="compositionally biased region" description="Polar residues" evidence="1">
    <location>
        <begin position="191"/>
        <end position="207"/>
    </location>
</feature>
<name>A0ABR0GD71_9PEZI</name>